<gene>
    <name evidence="1" type="ORF">SAMN04489727_2568</name>
</gene>
<name>A0A1H4PSS0_9PSEU</name>
<dbReference type="SUPFAM" id="SSF48452">
    <property type="entry name" value="TPR-like"/>
    <property type="match status" value="1"/>
</dbReference>
<dbReference type="AlphaFoldDB" id="A0A1H4PSS0"/>
<reference evidence="2" key="1">
    <citation type="submission" date="2016-10" db="EMBL/GenBank/DDBJ databases">
        <authorList>
            <person name="Varghese N."/>
            <person name="Submissions S."/>
        </authorList>
    </citation>
    <scope>NUCLEOTIDE SEQUENCE [LARGE SCALE GENOMIC DNA]</scope>
    <source>
        <strain evidence="2">DSM 44544</strain>
    </source>
</reference>
<evidence type="ECO:0000313" key="2">
    <source>
        <dbReference type="Proteomes" id="UP000199622"/>
    </source>
</evidence>
<evidence type="ECO:0000313" key="1">
    <source>
        <dbReference type="EMBL" id="SEC10278.1"/>
    </source>
</evidence>
<dbReference type="Proteomes" id="UP000199622">
    <property type="component" value="Unassembled WGS sequence"/>
</dbReference>
<dbReference type="OrthoDB" id="3213425at2"/>
<dbReference type="STRING" id="208445.SAMN04489727_2568"/>
<dbReference type="InterPro" id="IPR011990">
    <property type="entry name" value="TPR-like_helical_dom_sf"/>
</dbReference>
<accession>A0A1H4PSS0</accession>
<organism evidence="1 2">
    <name type="scientific">Amycolatopsis tolypomycina</name>
    <dbReference type="NCBI Taxonomy" id="208445"/>
    <lineage>
        <taxon>Bacteria</taxon>
        <taxon>Bacillati</taxon>
        <taxon>Actinomycetota</taxon>
        <taxon>Actinomycetes</taxon>
        <taxon>Pseudonocardiales</taxon>
        <taxon>Pseudonocardiaceae</taxon>
        <taxon>Amycolatopsis</taxon>
    </lineage>
</organism>
<protein>
    <recommendedName>
        <fullName evidence="3">Transcriptional regulator</fullName>
    </recommendedName>
</protein>
<dbReference type="Gene3D" id="1.25.40.10">
    <property type="entry name" value="Tetratricopeptide repeat domain"/>
    <property type="match status" value="1"/>
</dbReference>
<dbReference type="EMBL" id="FNSO01000004">
    <property type="protein sequence ID" value="SEC10278.1"/>
    <property type="molecule type" value="Genomic_DNA"/>
</dbReference>
<proteinExistence type="predicted"/>
<sequence>MNLYLWDTRKTHYHLDADTIKRYESGRVGWPGEAYREGLRAVLDAATDADLPFRPTRRGRVPAPRAVAALPAAAPDRPGLVELGSTPAGYLALTSVETPVPKRIGWTDVEHVRAITCAAAMSENRFGGGLSCEAAMQHLRWAARLIDARAAADVRDAVFEAVGNLSGVVAFSAFDIANHDAADRCFRFALWCADQGKSWPLRANTLAEMSRMAAYLGEADDALSLIEFAQVRSDRVSATARAMLWTIRARLLASTGRTDEAIAEVDRADEHFDARDPSADPPWLCYYDEAEHQGSTGKALVPVAQARQEPEPEPAALRLEAAVRLQGVDYPRSRTFSRIRLAALMMSTGDPRQAASVGRQAVLDAEPLRSRRILKELDNLASVSERHSRIEDVAALRWDIASLTRHDT</sequence>
<evidence type="ECO:0008006" key="3">
    <source>
        <dbReference type="Google" id="ProtNLM"/>
    </source>
</evidence>
<keyword evidence="2" id="KW-1185">Reference proteome</keyword>